<sequence length="63" mass="6707">MNMSLVTQVVAQQSAQRQEQAQMLMVKAANDMQKAMINMLDQGLANAKAMPAPGTGTIVDKSA</sequence>
<keyword evidence="2" id="KW-1185">Reference proteome</keyword>
<evidence type="ECO:0008006" key="3">
    <source>
        <dbReference type="Google" id="ProtNLM"/>
    </source>
</evidence>
<dbReference type="EMBL" id="CP021330">
    <property type="protein sequence ID" value="AVX03063.1"/>
    <property type="molecule type" value="Genomic_DNA"/>
</dbReference>
<dbReference type="STRING" id="1122213.GCA_000423365_03229"/>
<protein>
    <recommendedName>
        <fullName evidence="3">Motility protein</fullName>
    </recommendedName>
</protein>
<dbReference type="RefSeq" id="WP_036223394.1">
    <property type="nucleotide sequence ID" value="NZ_CP021330.1"/>
</dbReference>
<dbReference type="AlphaFoldDB" id="A0A2R4MAS1"/>
<reference evidence="1 2" key="1">
    <citation type="submission" date="2017-05" db="EMBL/GenBank/DDBJ databases">
        <title>Genome Analysis of Maritalea myrionectae HL2708#5.</title>
        <authorList>
            <consortium name="Cotde Inc.-PKNU"/>
            <person name="Jang D."/>
            <person name="Oh H.-M."/>
        </authorList>
    </citation>
    <scope>NUCLEOTIDE SEQUENCE [LARGE SCALE GENOMIC DNA]</scope>
    <source>
        <strain evidence="1 2">HL2708#5</strain>
    </source>
</reference>
<proteinExistence type="predicted"/>
<organism evidence="1 2">
    <name type="scientific">Maritalea myrionectae</name>
    <dbReference type="NCBI Taxonomy" id="454601"/>
    <lineage>
        <taxon>Bacteria</taxon>
        <taxon>Pseudomonadati</taxon>
        <taxon>Pseudomonadota</taxon>
        <taxon>Alphaproteobacteria</taxon>
        <taxon>Hyphomicrobiales</taxon>
        <taxon>Devosiaceae</taxon>
        <taxon>Maritalea</taxon>
    </lineage>
</organism>
<dbReference type="Proteomes" id="UP000258927">
    <property type="component" value="Chromosome"/>
</dbReference>
<evidence type="ECO:0000313" key="1">
    <source>
        <dbReference type="EMBL" id="AVX03063.1"/>
    </source>
</evidence>
<evidence type="ECO:0000313" key="2">
    <source>
        <dbReference type="Proteomes" id="UP000258927"/>
    </source>
</evidence>
<dbReference type="KEGG" id="mmyr:MXMO3_00517"/>
<name>A0A2R4MAS1_9HYPH</name>
<gene>
    <name evidence="1" type="ORF">MXMO3_00517</name>
</gene>
<accession>A0A2R4MAS1</accession>